<proteinExistence type="predicted"/>
<keyword evidence="1 6" id="KW-0645">Protease</keyword>
<keyword evidence="7" id="KW-0732">Signal</keyword>
<feature type="binding site" evidence="6">
    <location>
        <position position="191"/>
    </location>
    <ligand>
        <name>Zn(2+)</name>
        <dbReference type="ChEBI" id="CHEBI:29105"/>
        <note>catalytic</note>
    </ligand>
</feature>
<feature type="signal peptide" evidence="7">
    <location>
        <begin position="1"/>
        <end position="24"/>
    </location>
</feature>
<reference evidence="10" key="1">
    <citation type="journal article" date="2019" name="Int. J. Syst. Evol. Microbiol.">
        <title>The Global Catalogue of Microorganisms (GCM) 10K type strain sequencing project: providing services to taxonomists for standard genome sequencing and annotation.</title>
        <authorList>
            <consortium name="The Broad Institute Genomics Platform"/>
            <consortium name="The Broad Institute Genome Sequencing Center for Infectious Disease"/>
            <person name="Wu L."/>
            <person name="Ma J."/>
        </authorList>
    </citation>
    <scope>NUCLEOTIDE SEQUENCE [LARGE SCALE GENOMIC DNA]</scope>
    <source>
        <strain evidence="10">KCTC 42423</strain>
    </source>
</reference>
<dbReference type="PANTHER" id="PTHR10127:SF780">
    <property type="entry name" value="METALLOENDOPEPTIDASE"/>
    <property type="match status" value="1"/>
</dbReference>
<protein>
    <submittedName>
        <fullName evidence="9">M12 family metallopeptidase</fullName>
    </submittedName>
</protein>
<evidence type="ECO:0000313" key="9">
    <source>
        <dbReference type="EMBL" id="MFD2592723.1"/>
    </source>
</evidence>
<feature type="active site" evidence="6">
    <location>
        <position position="182"/>
    </location>
</feature>
<dbReference type="InterPro" id="IPR006026">
    <property type="entry name" value="Peptidase_Metallo"/>
</dbReference>
<gene>
    <name evidence="9" type="ORF">ACFSTE_17940</name>
</gene>
<evidence type="ECO:0000256" key="4">
    <source>
        <dbReference type="ARBA" id="ARBA00022833"/>
    </source>
</evidence>
<keyword evidence="10" id="KW-1185">Reference proteome</keyword>
<evidence type="ECO:0000256" key="6">
    <source>
        <dbReference type="PROSITE-ProRule" id="PRU01211"/>
    </source>
</evidence>
<dbReference type="InterPro" id="IPR024079">
    <property type="entry name" value="MetalloPept_cat_dom_sf"/>
</dbReference>
<feature type="binding site" evidence="6">
    <location>
        <position position="185"/>
    </location>
    <ligand>
        <name>Zn(2+)</name>
        <dbReference type="ChEBI" id="CHEBI:29105"/>
        <note>catalytic</note>
    </ligand>
</feature>
<comment type="caution">
    <text evidence="9">The sequence shown here is derived from an EMBL/GenBank/DDBJ whole genome shotgun (WGS) entry which is preliminary data.</text>
</comment>
<evidence type="ECO:0000256" key="3">
    <source>
        <dbReference type="ARBA" id="ARBA00022801"/>
    </source>
</evidence>
<evidence type="ECO:0000256" key="5">
    <source>
        <dbReference type="ARBA" id="ARBA00023049"/>
    </source>
</evidence>
<dbReference type="Gene3D" id="3.40.390.10">
    <property type="entry name" value="Collagenase (Catalytic Domain)"/>
    <property type="match status" value="1"/>
</dbReference>
<organism evidence="9 10">
    <name type="scientific">Aquimarina hainanensis</name>
    <dbReference type="NCBI Taxonomy" id="1578017"/>
    <lineage>
        <taxon>Bacteria</taxon>
        <taxon>Pseudomonadati</taxon>
        <taxon>Bacteroidota</taxon>
        <taxon>Flavobacteriia</taxon>
        <taxon>Flavobacteriales</taxon>
        <taxon>Flavobacteriaceae</taxon>
        <taxon>Aquimarina</taxon>
    </lineage>
</organism>
<evidence type="ECO:0000256" key="7">
    <source>
        <dbReference type="SAM" id="SignalP"/>
    </source>
</evidence>
<keyword evidence="2 6" id="KW-0479">Metal-binding</keyword>
<sequence>MKRKFKSLLAISLTIVSSSMYVSCENEGDFQKEETHLSDEIVSAPKEVLMINGQKIHVKKTATEGKYLVENDILMDISQMEQYYKPDAHKANIGQIQWRNIWPNKTVYYQINPRLRHRGIINNAMQIITQQTGIRFVNSTGTGNYIDITSNIYGDNSSDIGMTGGRQELSLSSASLGIAIHEFGHALGLAHEHSRSDRDQYLVVDDKFWDKPFYGYSYGAFDFNSIMLYGSIKLSNGNWSFVRRSDGQPFRSATDSRSPRFSHGDLAVLRALYR</sequence>
<dbReference type="InterPro" id="IPR001506">
    <property type="entry name" value="Peptidase_M12A"/>
</dbReference>
<dbReference type="Proteomes" id="UP001597459">
    <property type="component" value="Unassembled WGS sequence"/>
</dbReference>
<comment type="caution">
    <text evidence="6">Lacks conserved residue(s) required for the propagation of feature annotation.</text>
</comment>
<dbReference type="SUPFAM" id="SSF55486">
    <property type="entry name" value="Metalloproteases ('zincins'), catalytic domain"/>
    <property type="match status" value="1"/>
</dbReference>
<dbReference type="SMART" id="SM00235">
    <property type="entry name" value="ZnMc"/>
    <property type="match status" value="1"/>
</dbReference>
<evidence type="ECO:0000313" key="10">
    <source>
        <dbReference type="Proteomes" id="UP001597459"/>
    </source>
</evidence>
<feature type="binding site" evidence="6">
    <location>
        <position position="181"/>
    </location>
    <ligand>
        <name>Zn(2+)</name>
        <dbReference type="ChEBI" id="CHEBI:29105"/>
        <note>catalytic</note>
    </ligand>
</feature>
<dbReference type="Pfam" id="PF01400">
    <property type="entry name" value="Astacin"/>
    <property type="match status" value="1"/>
</dbReference>
<dbReference type="PANTHER" id="PTHR10127">
    <property type="entry name" value="DISCOIDIN, CUB, EGF, LAMININ , AND ZINC METALLOPROTEASE DOMAIN CONTAINING"/>
    <property type="match status" value="1"/>
</dbReference>
<dbReference type="RefSeq" id="WP_176030284.1">
    <property type="nucleotide sequence ID" value="NZ_JBHSJV010000001.1"/>
</dbReference>
<feature type="domain" description="Peptidase M12A" evidence="8">
    <location>
        <begin position="91"/>
        <end position="274"/>
    </location>
</feature>
<dbReference type="EMBL" id="JBHULX010000039">
    <property type="protein sequence ID" value="MFD2592723.1"/>
    <property type="molecule type" value="Genomic_DNA"/>
</dbReference>
<keyword evidence="3 6" id="KW-0378">Hydrolase</keyword>
<evidence type="ECO:0000256" key="2">
    <source>
        <dbReference type="ARBA" id="ARBA00022723"/>
    </source>
</evidence>
<evidence type="ECO:0000259" key="8">
    <source>
        <dbReference type="PROSITE" id="PS51864"/>
    </source>
</evidence>
<name>A0ABW5NBK6_9FLAO</name>
<dbReference type="PRINTS" id="PR00480">
    <property type="entry name" value="ASTACIN"/>
</dbReference>
<feature type="chain" id="PRO_5046991561" evidence="7">
    <location>
        <begin position="25"/>
        <end position="274"/>
    </location>
</feature>
<dbReference type="PROSITE" id="PS51864">
    <property type="entry name" value="ASTACIN"/>
    <property type="match status" value="1"/>
</dbReference>
<keyword evidence="4 6" id="KW-0862">Zinc</keyword>
<evidence type="ECO:0000256" key="1">
    <source>
        <dbReference type="ARBA" id="ARBA00022670"/>
    </source>
</evidence>
<accession>A0ABW5NBK6</accession>
<keyword evidence="5 6" id="KW-0482">Metalloprotease</keyword>
<comment type="cofactor">
    <cofactor evidence="6">
        <name>Zn(2+)</name>
        <dbReference type="ChEBI" id="CHEBI:29105"/>
    </cofactor>
    <text evidence="6">Binds 1 zinc ion per subunit.</text>
</comment>